<evidence type="ECO:0000259" key="6">
    <source>
        <dbReference type="Pfam" id="PF07732"/>
    </source>
</evidence>
<organism evidence="7 8">
    <name type="scientific">Stephanodiscus triporus</name>
    <dbReference type="NCBI Taxonomy" id="2934178"/>
    <lineage>
        <taxon>Eukaryota</taxon>
        <taxon>Sar</taxon>
        <taxon>Stramenopiles</taxon>
        <taxon>Ochrophyta</taxon>
        <taxon>Bacillariophyta</taxon>
        <taxon>Coscinodiscophyceae</taxon>
        <taxon>Thalassiosirophycidae</taxon>
        <taxon>Stephanodiscales</taxon>
        <taxon>Stephanodiscaceae</taxon>
        <taxon>Stephanodiscus</taxon>
    </lineage>
</organism>
<protein>
    <recommendedName>
        <fullName evidence="9">Laccase</fullName>
    </recommendedName>
</protein>
<dbReference type="EMBL" id="JALLAZ020000983">
    <property type="protein sequence ID" value="KAL3783221.1"/>
    <property type="molecule type" value="Genomic_DNA"/>
</dbReference>
<dbReference type="InterPro" id="IPR011707">
    <property type="entry name" value="Cu-oxidase-like_N"/>
</dbReference>
<keyword evidence="8" id="KW-1185">Reference proteome</keyword>
<reference evidence="7 8" key="1">
    <citation type="submission" date="2024-10" db="EMBL/GenBank/DDBJ databases">
        <title>Updated reference genomes for cyclostephanoid diatoms.</title>
        <authorList>
            <person name="Roberts W.R."/>
            <person name="Alverson A.J."/>
        </authorList>
    </citation>
    <scope>NUCLEOTIDE SEQUENCE [LARGE SCALE GENOMIC DNA]</scope>
    <source>
        <strain evidence="7 8">AJA276-08</strain>
    </source>
</reference>
<comment type="similarity">
    <text evidence="1">Belongs to the multicopper oxidase family.</text>
</comment>
<comment type="caution">
    <text evidence="7">The sequence shown here is derived from an EMBL/GenBank/DDBJ whole genome shotgun (WGS) entry which is preliminary data.</text>
</comment>
<name>A0ABD3P5T2_9STRA</name>
<dbReference type="GO" id="GO:0016491">
    <property type="term" value="F:oxidoreductase activity"/>
    <property type="evidence" value="ECO:0007669"/>
    <property type="project" value="UniProtKB-KW"/>
</dbReference>
<dbReference type="Pfam" id="PF07731">
    <property type="entry name" value="Cu-oxidase_2"/>
    <property type="match status" value="1"/>
</dbReference>
<keyword evidence="3" id="KW-0560">Oxidoreductase</keyword>
<dbReference type="SUPFAM" id="SSF49503">
    <property type="entry name" value="Cupredoxins"/>
    <property type="match status" value="3"/>
</dbReference>
<accession>A0ABD3P5T2</accession>
<dbReference type="InterPro" id="IPR008972">
    <property type="entry name" value="Cupredoxin"/>
</dbReference>
<keyword evidence="2" id="KW-0479">Metal-binding</keyword>
<dbReference type="AlphaFoldDB" id="A0ABD3P5T2"/>
<gene>
    <name evidence="7" type="ORF">ACHAW5_004691</name>
</gene>
<dbReference type="PROSITE" id="PS00080">
    <property type="entry name" value="MULTICOPPER_OXIDASE2"/>
    <property type="match status" value="1"/>
</dbReference>
<evidence type="ECO:0000313" key="8">
    <source>
        <dbReference type="Proteomes" id="UP001530315"/>
    </source>
</evidence>
<sequence>MAQSWSILHAALDFDLPGENHQRRSLLTATMKFMATVLLKAIGTIILIGSPSRAIPASTKSYSCTDERNAQCGATTDRYYELIAAYGKYWIGNYPVGLFEQNASDGGAFARIRSFVGGAGFDESEKATNSSLGPNIRVKPGESIAILLRNNLQPGTPPAALGDGEDADSVIKMAYFPQLDGSNEQGAYYGMQDFGFTFEGETPASIDDIDVPNPENIPYDFNGVNIHLHGMIVQPHLFFPQGTSDSSAKFITVEPGGCYCYNFDIPEDHPTGTYWWHTHRHGSTAMWTWSQGAGLVIVEGKLTEELEEQGINTEQFLPFVVTDPHYVYAYGETNTYVVASFLGGQNGVIAHPEATYLVNGNFQPTFYMRPGETKWIRFLTATAENLVNFQIIDIETDEIFPVWDIASDGINYDKPIIREQYVQGGGMRQDILLQFPSEGSYKVMSKDLGGLQFFGDGPTDQLLATFVVAGETGQSPVDISSLTFTLPLANDRRITESEITVRRTITFDIVGNVAIVPFPQFLVNGQAYANDYPMYNFTLDGHAEEWTLVSTQNATHPFHVHVLPFQVKSAVTNNTNSRYNDFTNINPVDLWRDVVLLPPYGTVKVWINLTSSNYTNLNGKSVFHCHFLAHEDTGMIQAIKFIDPSKPIDDDSSAEESTTETTSGNNSLDDDESTADKSTTDTANQTPSAAASRFQYKMVQGTLWFVWSVIVAII</sequence>
<dbReference type="Pfam" id="PF07732">
    <property type="entry name" value="Cu-oxidase_3"/>
    <property type="match status" value="1"/>
</dbReference>
<dbReference type="PANTHER" id="PTHR11709:SF518">
    <property type="entry name" value="MULTICOPPER OXIDASE"/>
    <property type="match status" value="1"/>
</dbReference>
<dbReference type="Proteomes" id="UP001530315">
    <property type="component" value="Unassembled WGS sequence"/>
</dbReference>
<evidence type="ECO:0008006" key="9">
    <source>
        <dbReference type="Google" id="ProtNLM"/>
    </source>
</evidence>
<feature type="region of interest" description="Disordered" evidence="4">
    <location>
        <begin position="647"/>
        <end position="686"/>
    </location>
</feature>
<feature type="domain" description="Plastocyanin-like" evidence="5">
    <location>
        <begin position="519"/>
        <end position="637"/>
    </location>
</feature>
<evidence type="ECO:0000256" key="3">
    <source>
        <dbReference type="ARBA" id="ARBA00023002"/>
    </source>
</evidence>
<evidence type="ECO:0000313" key="7">
    <source>
        <dbReference type="EMBL" id="KAL3783221.1"/>
    </source>
</evidence>
<evidence type="ECO:0000259" key="5">
    <source>
        <dbReference type="Pfam" id="PF07731"/>
    </source>
</evidence>
<evidence type="ECO:0000256" key="4">
    <source>
        <dbReference type="SAM" id="MobiDB-lite"/>
    </source>
</evidence>
<evidence type="ECO:0000256" key="1">
    <source>
        <dbReference type="ARBA" id="ARBA00010609"/>
    </source>
</evidence>
<evidence type="ECO:0000256" key="2">
    <source>
        <dbReference type="ARBA" id="ARBA00022723"/>
    </source>
</evidence>
<dbReference type="Gene3D" id="2.60.40.420">
    <property type="entry name" value="Cupredoxins - blue copper proteins"/>
    <property type="match status" value="3"/>
</dbReference>
<dbReference type="InterPro" id="IPR011706">
    <property type="entry name" value="Cu-oxidase_C"/>
</dbReference>
<dbReference type="GO" id="GO:0046872">
    <property type="term" value="F:metal ion binding"/>
    <property type="evidence" value="ECO:0007669"/>
    <property type="project" value="UniProtKB-KW"/>
</dbReference>
<dbReference type="PANTHER" id="PTHR11709">
    <property type="entry name" value="MULTI-COPPER OXIDASE"/>
    <property type="match status" value="1"/>
</dbReference>
<dbReference type="InterPro" id="IPR002355">
    <property type="entry name" value="Cu_oxidase_Cu_BS"/>
</dbReference>
<dbReference type="InterPro" id="IPR045087">
    <property type="entry name" value="Cu-oxidase_fam"/>
</dbReference>
<feature type="domain" description="Plastocyanin-like" evidence="6">
    <location>
        <begin position="223"/>
        <end position="299"/>
    </location>
</feature>
<proteinExistence type="inferred from homology"/>